<dbReference type="AlphaFoldDB" id="A0A8H6HHG7"/>
<feature type="compositionally biased region" description="Low complexity" evidence="1">
    <location>
        <begin position="81"/>
        <end position="101"/>
    </location>
</feature>
<name>A0A8H6HHG7_9AGAR</name>
<protein>
    <submittedName>
        <fullName evidence="2">Uncharacterized protein</fullName>
    </submittedName>
</protein>
<feature type="region of interest" description="Disordered" evidence="1">
    <location>
        <begin position="45"/>
        <end position="144"/>
    </location>
</feature>
<organism evidence="2 3">
    <name type="scientific">Ephemerocybe angulata</name>
    <dbReference type="NCBI Taxonomy" id="980116"/>
    <lineage>
        <taxon>Eukaryota</taxon>
        <taxon>Fungi</taxon>
        <taxon>Dikarya</taxon>
        <taxon>Basidiomycota</taxon>
        <taxon>Agaricomycotina</taxon>
        <taxon>Agaricomycetes</taxon>
        <taxon>Agaricomycetidae</taxon>
        <taxon>Agaricales</taxon>
        <taxon>Agaricineae</taxon>
        <taxon>Psathyrellaceae</taxon>
        <taxon>Ephemerocybe</taxon>
    </lineage>
</organism>
<evidence type="ECO:0000256" key="1">
    <source>
        <dbReference type="SAM" id="MobiDB-lite"/>
    </source>
</evidence>
<comment type="caution">
    <text evidence="2">The sequence shown here is derived from an EMBL/GenBank/DDBJ whole genome shotgun (WGS) entry which is preliminary data.</text>
</comment>
<dbReference type="EMBL" id="JACGCI010000084">
    <property type="protein sequence ID" value="KAF6747120.1"/>
    <property type="molecule type" value="Genomic_DNA"/>
</dbReference>
<evidence type="ECO:0000313" key="2">
    <source>
        <dbReference type="EMBL" id="KAF6747120.1"/>
    </source>
</evidence>
<sequence>MQGVVDWSESGLSLPASLSTAPTVAESRGLTDALWRAHFTAPSTATSPDAMITPGASISPAAANPSGIEPHSMPTPPSLPAAPSLHNSVQSPAAAPSLPAPFTFQFHEPTTSATPIQAPPPAPISKPKRKRVLPSDKRKREKVRSCRRCNSPECDGKVNILFCATQCTVPCAKCGHFERCKGVDKGRICKYPDDSGNLYRAKKAKTSSESIART</sequence>
<keyword evidence="3" id="KW-1185">Reference proteome</keyword>
<evidence type="ECO:0000313" key="3">
    <source>
        <dbReference type="Proteomes" id="UP000521943"/>
    </source>
</evidence>
<gene>
    <name evidence="2" type="ORF">DFP72DRAFT_920538</name>
</gene>
<reference evidence="2 3" key="1">
    <citation type="submission" date="2020-07" db="EMBL/GenBank/DDBJ databases">
        <title>Comparative genomics of pyrophilous fungi reveals a link between fire events and developmental genes.</title>
        <authorList>
            <consortium name="DOE Joint Genome Institute"/>
            <person name="Steindorff A.S."/>
            <person name="Carver A."/>
            <person name="Calhoun S."/>
            <person name="Stillman K."/>
            <person name="Liu H."/>
            <person name="Lipzen A."/>
            <person name="Pangilinan J."/>
            <person name="Labutti K."/>
            <person name="Bruns T.D."/>
            <person name="Grigoriev I.V."/>
        </authorList>
    </citation>
    <scope>NUCLEOTIDE SEQUENCE [LARGE SCALE GENOMIC DNA]</scope>
    <source>
        <strain evidence="2 3">CBS 144469</strain>
    </source>
</reference>
<feature type="region of interest" description="Disordered" evidence="1">
    <location>
        <begin position="1"/>
        <end position="22"/>
    </location>
</feature>
<dbReference type="Proteomes" id="UP000521943">
    <property type="component" value="Unassembled WGS sequence"/>
</dbReference>
<accession>A0A8H6HHG7</accession>
<proteinExistence type="predicted"/>